<keyword evidence="18" id="KW-1185">Reference proteome</keyword>
<evidence type="ECO:0000259" key="16">
    <source>
        <dbReference type="PROSITE" id="PS51194"/>
    </source>
</evidence>
<reference evidence="17" key="3">
    <citation type="submission" date="2025-09" db="UniProtKB">
        <authorList>
            <consortium name="Ensembl"/>
        </authorList>
    </citation>
    <scope>IDENTIFICATION</scope>
</reference>
<evidence type="ECO:0000256" key="10">
    <source>
        <dbReference type="ARBA" id="ARBA00023163"/>
    </source>
</evidence>
<feature type="region of interest" description="Disordered" evidence="13">
    <location>
        <begin position="2142"/>
        <end position="2176"/>
    </location>
</feature>
<keyword evidence="5" id="KW-0378">Hydrolase</keyword>
<reference evidence="17" key="2">
    <citation type="submission" date="2025-08" db="UniProtKB">
        <authorList>
            <consortium name="Ensembl"/>
        </authorList>
    </citation>
    <scope>IDENTIFICATION</scope>
</reference>
<evidence type="ECO:0000256" key="2">
    <source>
        <dbReference type="ARBA" id="ARBA00007025"/>
    </source>
</evidence>
<dbReference type="SMART" id="SM00487">
    <property type="entry name" value="DEXDc"/>
    <property type="match status" value="1"/>
</dbReference>
<dbReference type="InterPro" id="IPR006576">
    <property type="entry name" value="BRK_domain"/>
</dbReference>
<evidence type="ECO:0000256" key="11">
    <source>
        <dbReference type="ARBA" id="ARBA00023242"/>
    </source>
</evidence>
<dbReference type="InterPro" id="IPR016197">
    <property type="entry name" value="Chromo-like_dom_sf"/>
</dbReference>
<feature type="compositionally biased region" description="Basic and acidic residues" evidence="13">
    <location>
        <begin position="503"/>
        <end position="522"/>
    </location>
</feature>
<dbReference type="FunFam" id="3.40.50.300:FF:000015">
    <property type="entry name" value="chromodomain-helicase-DNA-binding protein 9 isoform X1"/>
    <property type="match status" value="1"/>
</dbReference>
<dbReference type="InterPro" id="IPR056342">
    <property type="entry name" value="HTH_CHD6-9"/>
</dbReference>
<dbReference type="PANTHER" id="PTHR46850">
    <property type="entry name" value="CHROMODOMAIN-HELICASE-DNA-BINDING PROTEIN 9"/>
    <property type="match status" value="1"/>
</dbReference>
<dbReference type="CDD" id="cd18793">
    <property type="entry name" value="SF2_C_SNF"/>
    <property type="match status" value="1"/>
</dbReference>
<dbReference type="InterPro" id="IPR051493">
    <property type="entry name" value="CHD"/>
</dbReference>
<feature type="domain" description="Helicase C-terminal" evidence="16">
    <location>
        <begin position="1144"/>
        <end position="1300"/>
    </location>
</feature>
<protein>
    <submittedName>
        <fullName evidence="17">Chromodomain helicase DNA binding protein 9</fullName>
    </submittedName>
</protein>
<dbReference type="GO" id="GO:0005524">
    <property type="term" value="F:ATP binding"/>
    <property type="evidence" value="ECO:0007669"/>
    <property type="project" value="UniProtKB-KW"/>
</dbReference>
<dbReference type="SUPFAM" id="SSF160481">
    <property type="entry name" value="BRK domain-like"/>
    <property type="match status" value="1"/>
</dbReference>
<dbReference type="GO" id="GO:0003677">
    <property type="term" value="F:DNA binding"/>
    <property type="evidence" value="ECO:0007669"/>
    <property type="project" value="UniProtKB-KW"/>
</dbReference>
<feature type="domain" description="Chromo" evidence="14">
    <location>
        <begin position="731"/>
        <end position="797"/>
    </location>
</feature>
<dbReference type="Gene3D" id="2.40.50.40">
    <property type="match status" value="2"/>
</dbReference>
<feature type="region of interest" description="Disordered" evidence="13">
    <location>
        <begin position="169"/>
        <end position="229"/>
    </location>
</feature>
<dbReference type="Pfam" id="PF00176">
    <property type="entry name" value="SNF2-rel_dom"/>
    <property type="match status" value="1"/>
</dbReference>
<dbReference type="CDD" id="cd18663">
    <property type="entry name" value="CD2_tandem_CHD5-9_like"/>
    <property type="match status" value="1"/>
</dbReference>
<dbReference type="InterPro" id="IPR000330">
    <property type="entry name" value="SNF2_N"/>
</dbReference>
<evidence type="ECO:0000256" key="13">
    <source>
        <dbReference type="SAM" id="MobiDB-lite"/>
    </source>
</evidence>
<evidence type="ECO:0000313" key="18">
    <source>
        <dbReference type="Proteomes" id="UP000472266"/>
    </source>
</evidence>
<evidence type="ECO:0000256" key="1">
    <source>
        <dbReference type="ARBA" id="ARBA00004123"/>
    </source>
</evidence>
<keyword evidence="7" id="KW-0156">Chromatin regulator</keyword>
<evidence type="ECO:0000259" key="15">
    <source>
        <dbReference type="PROSITE" id="PS51192"/>
    </source>
</evidence>
<dbReference type="SMART" id="SM00592">
    <property type="entry name" value="BRK"/>
    <property type="match status" value="1"/>
</dbReference>
<dbReference type="GO" id="GO:0016787">
    <property type="term" value="F:hydrolase activity"/>
    <property type="evidence" value="ECO:0007669"/>
    <property type="project" value="UniProtKB-KW"/>
</dbReference>
<dbReference type="SMART" id="SM00490">
    <property type="entry name" value="HELICc"/>
    <property type="match status" value="1"/>
</dbReference>
<dbReference type="SUPFAM" id="SSF54160">
    <property type="entry name" value="Chromo domain-like"/>
    <property type="match status" value="2"/>
</dbReference>
<dbReference type="Pfam" id="PF00385">
    <property type="entry name" value="Chromo"/>
    <property type="match status" value="2"/>
</dbReference>
<evidence type="ECO:0000256" key="12">
    <source>
        <dbReference type="ARBA" id="ARBA00049360"/>
    </source>
</evidence>
<feature type="compositionally biased region" description="Basic and acidic residues" evidence="13">
    <location>
        <begin position="1941"/>
        <end position="1954"/>
    </location>
</feature>
<dbReference type="InterPro" id="IPR000953">
    <property type="entry name" value="Chromo/chromo_shadow_dom"/>
</dbReference>
<dbReference type="SUPFAM" id="SSF52540">
    <property type="entry name" value="P-loop containing nucleoside triphosphate hydrolases"/>
    <property type="match status" value="2"/>
</dbReference>
<evidence type="ECO:0000256" key="4">
    <source>
        <dbReference type="ARBA" id="ARBA00022741"/>
    </source>
</evidence>
<evidence type="ECO:0000313" key="17">
    <source>
        <dbReference type="Ensembl" id="ENSSHBP00005005309.1"/>
    </source>
</evidence>
<dbReference type="PANTHER" id="PTHR46850:SF1">
    <property type="entry name" value="CHROMODOMAIN-HELICASE-DNA-BINDING PROTEIN 9"/>
    <property type="match status" value="1"/>
</dbReference>
<dbReference type="SMART" id="SM00298">
    <property type="entry name" value="CHROMO"/>
    <property type="match status" value="2"/>
</dbReference>
<keyword evidence="6" id="KW-0067">ATP-binding</keyword>
<feature type="region of interest" description="Disordered" evidence="13">
    <location>
        <begin position="442"/>
        <end position="617"/>
    </location>
</feature>
<feature type="compositionally biased region" description="Polar residues" evidence="13">
    <location>
        <begin position="299"/>
        <end position="315"/>
    </location>
</feature>
<feature type="domain" description="Chromo" evidence="14">
    <location>
        <begin position="648"/>
        <end position="711"/>
    </location>
</feature>
<organism evidence="17 18">
    <name type="scientific">Strigops habroptila</name>
    <name type="common">Kakapo</name>
    <dbReference type="NCBI Taxonomy" id="2489341"/>
    <lineage>
        <taxon>Eukaryota</taxon>
        <taxon>Metazoa</taxon>
        <taxon>Chordata</taxon>
        <taxon>Craniata</taxon>
        <taxon>Vertebrata</taxon>
        <taxon>Euteleostomi</taxon>
        <taxon>Archelosauria</taxon>
        <taxon>Archosauria</taxon>
        <taxon>Dinosauria</taxon>
        <taxon>Saurischia</taxon>
        <taxon>Theropoda</taxon>
        <taxon>Coelurosauria</taxon>
        <taxon>Aves</taxon>
        <taxon>Neognathae</taxon>
        <taxon>Neoaves</taxon>
        <taxon>Telluraves</taxon>
        <taxon>Australaves</taxon>
        <taxon>Psittaciformes</taxon>
        <taxon>Psittacidae</taxon>
        <taxon>Strigops</taxon>
    </lineage>
</organism>
<gene>
    <name evidence="17" type="primary">CHD9</name>
</gene>
<evidence type="ECO:0000256" key="7">
    <source>
        <dbReference type="ARBA" id="ARBA00022853"/>
    </source>
</evidence>
<dbReference type="FunFam" id="3.40.50.10810:FF:000003">
    <property type="entry name" value="chromodomain-helicase-DNA-binding protein 8 isoform X4"/>
    <property type="match status" value="1"/>
</dbReference>
<keyword evidence="3" id="KW-0677">Repeat</keyword>
<dbReference type="PROSITE" id="PS51194">
    <property type="entry name" value="HELICASE_CTER"/>
    <property type="match status" value="1"/>
</dbReference>
<dbReference type="Pfam" id="PF07533">
    <property type="entry name" value="BRK"/>
    <property type="match status" value="1"/>
</dbReference>
<dbReference type="FunFam" id="1.10.10.60:FF:000044">
    <property type="entry name" value="chromodomain-helicase-DNA-binding protein 9 isoform X1"/>
    <property type="match status" value="1"/>
</dbReference>
<feature type="region of interest" description="Disordered" evidence="13">
    <location>
        <begin position="299"/>
        <end position="323"/>
    </location>
</feature>
<dbReference type="InterPro" id="IPR014001">
    <property type="entry name" value="Helicase_ATP-bd"/>
</dbReference>
<reference evidence="17 18" key="1">
    <citation type="submission" date="2019-11" db="EMBL/GenBank/DDBJ databases">
        <title>Strigops habroptila (kakapo) genome, bStrHab1, primary haplotype, v2.</title>
        <authorList>
            <person name="Jarvis E.D."/>
            <person name="Howard J."/>
            <person name="Rhie A."/>
            <person name="Phillippy A."/>
            <person name="Korlach J."/>
            <person name="Digby A."/>
            <person name="Iorns D."/>
            <person name="Eason D."/>
            <person name="Robertson B."/>
            <person name="Raemaekers T."/>
            <person name="Howe K."/>
            <person name="Lewin H."/>
            <person name="Damas J."/>
            <person name="Hastie A."/>
            <person name="Tracey A."/>
            <person name="Chow W."/>
            <person name="Fedrigo O."/>
        </authorList>
    </citation>
    <scope>NUCLEOTIDE SEQUENCE [LARGE SCALE GENOMIC DNA]</scope>
</reference>
<comment type="similarity">
    <text evidence="2">Belongs to the SNF2/RAD54 helicase family.</text>
</comment>
<dbReference type="InterPro" id="IPR001650">
    <property type="entry name" value="Helicase_C-like"/>
</dbReference>
<dbReference type="Proteomes" id="UP000472266">
    <property type="component" value="Chromosome 3"/>
</dbReference>
<evidence type="ECO:0000256" key="9">
    <source>
        <dbReference type="ARBA" id="ARBA00023125"/>
    </source>
</evidence>
<feature type="compositionally biased region" description="Basic and acidic residues" evidence="13">
    <location>
        <begin position="603"/>
        <end position="617"/>
    </location>
</feature>
<dbReference type="Gene3D" id="3.40.5.120">
    <property type="match status" value="1"/>
</dbReference>
<dbReference type="InterPro" id="IPR037259">
    <property type="entry name" value="BRK_sf"/>
</dbReference>
<dbReference type="CDD" id="cd18668">
    <property type="entry name" value="CD1_tandem_CHD5-9_like"/>
    <property type="match status" value="1"/>
</dbReference>
<dbReference type="InterPro" id="IPR038718">
    <property type="entry name" value="SNF2-like_sf"/>
</dbReference>
<feature type="compositionally biased region" description="Basic residues" evidence="13">
    <location>
        <begin position="591"/>
        <end position="602"/>
    </location>
</feature>
<evidence type="ECO:0000256" key="8">
    <source>
        <dbReference type="ARBA" id="ARBA00023015"/>
    </source>
</evidence>
<feature type="compositionally biased region" description="Polar residues" evidence="13">
    <location>
        <begin position="169"/>
        <end position="190"/>
    </location>
</feature>
<keyword evidence="4" id="KW-0547">Nucleotide-binding</keyword>
<comment type="catalytic activity">
    <reaction evidence="12">
        <text>ATP + H2O = ADP + phosphate + H(+)</text>
        <dbReference type="Rhea" id="RHEA:13065"/>
        <dbReference type="ChEBI" id="CHEBI:15377"/>
        <dbReference type="ChEBI" id="CHEBI:15378"/>
        <dbReference type="ChEBI" id="CHEBI:30616"/>
        <dbReference type="ChEBI" id="CHEBI:43474"/>
        <dbReference type="ChEBI" id="CHEBI:456216"/>
    </reaction>
</comment>
<keyword evidence="11" id="KW-0539">Nucleus</keyword>
<dbReference type="PROSITE" id="PS50013">
    <property type="entry name" value="CHROMO_2"/>
    <property type="match status" value="2"/>
</dbReference>
<evidence type="ECO:0000256" key="5">
    <source>
        <dbReference type="ARBA" id="ARBA00022801"/>
    </source>
</evidence>
<dbReference type="Pfam" id="PF23078">
    <property type="entry name" value="HTH_CHD6-9"/>
    <property type="match status" value="1"/>
</dbReference>
<dbReference type="GO" id="GO:0005634">
    <property type="term" value="C:nucleus"/>
    <property type="evidence" value="ECO:0007669"/>
    <property type="project" value="UniProtKB-SubCell"/>
</dbReference>
<feature type="region of interest" description="Disordered" evidence="13">
    <location>
        <begin position="1941"/>
        <end position="1967"/>
    </location>
</feature>
<sequence length="2330" mass="265395">MTDPMMDFFDDANLFSETLEGLSDDAFVQPGPVSLVDELNLGAEFEPLHIDSLNHVQDAQNQQKMSEFDQLNQFDSLKLHSVNQSFNSPADNVLSPHSQFNCSPVHPQNQSNGMFPDVADGSPMWGHQTSTTVSNQNGSPFHQGHSQSMQQNKSFVAHHDFALFQANEPQHQCPSLRSQQSRNNTGQDALSQPKDFMEVNVSTSLRVSVSHPSPISNPSTSQQPLSVQQFSQTASASLHFCGNQEGNFGGQSPTITPCSVNNSQQFSSPFSYSNNHISPTSLLQSTTALSTSQQTHSISDFTGSDAFTSQTGTKQETTDHMLNPNTPLNSNTFQMLHSAHPQGNFSSSKLSPVNISFSASTGSASQISHFTDPIESNGFTSLDENLLHQVDTHNEPFTGLDPDDLLQEDLLPQFDDSAFVQDSTSHVLEHDLEHHITPQQVTQSSDLVRAQSHSQIDPWHSSVPNQHLQDRSRVTLQGQPPSSKKTDGSGSYTKLQNTQVKAMSEKKQKKKADMESKQEKANRIISEAIAKAKERGERNIPRVMSPENFPSVSAEGKEEKKGRKVKSKPKEKESKKPKTGTSSKIKEKTKIGRSNRQVKRKKYAEEGEGKQSEEEAKVSVKIKKNSAPLPAEQPLQLFVENPSEEDAAIVDKILSSRVIKKEVSAGMTVETEEFFVKYKNYSYLHCEWATEQQLLKDKRIQQKIKRFKLRQAQRAHFFADMEEEPFNPDYVEVDRVLEVSLCEDKDTGEPVIYYLVKWCSLPYEDSTWELKEDVDQAKIEEFEQLQASRPDSRRLDRPPPNSWKKIEHSREYKNGNQLREYQLEGLNWLLFNWYNRRNCILADEMGLGKTIQSITFLYEILLSGIRGPFLIIAPLSTIANWEREFRTWTDLNVVVYHGSMISRQMIQQYEMYFRDSQGRIIRGTYKFQAIITTFEMILGGCPELNAIEWRCVIIDEAHRLKNKNCKLLEGLKLMNLEHKVLLTGTPLQNTVEELFSLLHFLEPLRFPAESTFMQEFGDLKTEEQVQKLQAILKPMMLRRLKEDVEKKLAPKEETIIEVELTNIQKKYYRAILEKNFAFLSKGAGQANVPNLVNTMMELRKCCNHPYLIKGAEEKILGEFKETYSPSAPDFHLQAMIQSAGKLVLIDKLLPKMKAGGHKVLIFSQMVRCLDILEDYLIHKRYLYERIDGRVRGNLRQAAIDRFSKPDSDRFVFLLCTRAGGLGINLTAADTCIIFDSDWNPQNDLQAQARCHRIGQNKAVKVYRLITRNSYEREMFDRASLKLGLDKAVLQSMSGRENSVGGIQQLSKKEIEDLLRRGAYGAIMDEEDEGSKFCEEDIDQILQRRTKTITIESEGRGSTFAKASFVASGNRTDISLDDPNFWQKWAKKAEIDIDAISGRNSLVIDTPRIRKQTRPFSATKDELAELSEVESEGDEKPKLRRPCDRSNGYGRTECFRVEKNLLVYGWGRWREILSHGRFKRQLNEQDVEIICRALLAYCLVHYRGDEKIKSFIWDLITPTEDGQTRELQNHLGLSAPVPRGRKGKKVKTQASTFDIHKAEWLRKYNPEHLLQDEGYKKHIKHHCNKVLLRVRMLYYLKQEVIGNEFQKVFNGIDASEIDVWVPEPDHSEVPAEWWDADADKSLLIGVFKHGYEKYNTIRADPALCFLERVGKPDEKAVAAEQRSALTTRLRRLITAYQRTSKNRQAQQIPSAFPIQPSMMQPPYEEAVLNPKMAAKIERQWTRREEADFYRVVSTFGVVFDPERGRFDWTKFRAMARLHKKTDESLEKYLYAFMSMCRRVCRLPSKEDPNIFIQPITEERASRTLYRIELLRKVREQALRHPQLFERLKLCQPNPDLPVWWECGTHDRDLLIGAAKHGVSRTDYHILRDPELSFMSAQRNYNQNKVVLSRTSTPLLHQYQMALSASPLTSQSRLSDAKVNAFEDTKAKNENLKEDPQSSEEESMSTEETQTHFYLAEGTPHIKAYDEESVASLSTTQDETQDSFQMNNGTPNSSYLLQGGYMLAASYWPKDRVMINRLDSICQTVLKGKWPSARRSYDSNTVASFYTTKLLDSPGAAADYIEPSAPTPPLAGVKEEYDQSPQMSKEGGLKLTFQKQGLSQKRPFESEEGALGQQQYLARLRELQNASETSTSSHLTASANGVIADSQPPVKKRRGRRKNVEGVDVLFINRNKQLNHVSINSSQVTAGINPALTHTQSQGMLDAESPVPVINLKDGTRLAGDDAPKRKDLERWLKEHPGYVEDSGACIPVSIPFSSLHDGRPKQKRHRCRNPNKLDVNSLTGEERVQLINRRNARKVFNCFHSDVPQMKSYLK</sequence>
<name>A0A672TWM0_STRHB</name>
<evidence type="ECO:0000259" key="14">
    <source>
        <dbReference type="PROSITE" id="PS50013"/>
    </source>
</evidence>
<feature type="compositionally biased region" description="Polar residues" evidence="13">
    <location>
        <begin position="474"/>
        <end position="500"/>
    </location>
</feature>
<dbReference type="InterPro" id="IPR049730">
    <property type="entry name" value="SNF2/RAD54-like_C"/>
</dbReference>
<comment type="subcellular location">
    <subcellularLocation>
        <location evidence="1">Nucleus</location>
    </subcellularLocation>
</comment>
<dbReference type="InterPro" id="IPR027417">
    <property type="entry name" value="P-loop_NTPase"/>
</dbReference>
<feature type="compositionally biased region" description="Basic and acidic residues" evidence="13">
    <location>
        <begin position="530"/>
        <end position="540"/>
    </location>
</feature>
<feature type="compositionally biased region" description="Polar residues" evidence="13">
    <location>
        <begin position="442"/>
        <end position="455"/>
    </location>
</feature>
<evidence type="ECO:0000256" key="6">
    <source>
        <dbReference type="ARBA" id="ARBA00022840"/>
    </source>
</evidence>
<dbReference type="Ensembl" id="ENSSHBT00005006426.1">
    <property type="protein sequence ID" value="ENSSHBP00005005309.1"/>
    <property type="gene ID" value="ENSSHBG00005002921.1"/>
</dbReference>
<feature type="compositionally biased region" description="Polar residues" evidence="13">
    <location>
        <begin position="2142"/>
        <end position="2157"/>
    </location>
</feature>
<evidence type="ECO:0000256" key="3">
    <source>
        <dbReference type="ARBA" id="ARBA00022737"/>
    </source>
</evidence>
<dbReference type="FunFam" id="2.40.50.40:FF:000001">
    <property type="entry name" value="chromodomain-helicase-DNA-binding protein 8 isoform X4"/>
    <property type="match status" value="1"/>
</dbReference>
<keyword evidence="10" id="KW-0804">Transcription</keyword>
<proteinExistence type="inferred from homology"/>
<keyword evidence="8" id="KW-0805">Transcription regulation</keyword>
<feature type="compositionally biased region" description="Polar residues" evidence="13">
    <location>
        <begin position="200"/>
        <end position="229"/>
    </location>
</feature>
<dbReference type="Pfam" id="PF00271">
    <property type="entry name" value="Helicase_C"/>
    <property type="match status" value="1"/>
</dbReference>
<keyword evidence="9" id="KW-0238">DNA-binding</keyword>
<feature type="region of interest" description="Disordered" evidence="13">
    <location>
        <begin position="130"/>
        <end position="150"/>
    </location>
</feature>
<dbReference type="Gene3D" id="3.40.50.300">
    <property type="entry name" value="P-loop containing nucleotide triphosphate hydrolases"/>
    <property type="match status" value="1"/>
</dbReference>
<dbReference type="Gene3D" id="3.40.50.10810">
    <property type="entry name" value="Tandem AAA-ATPase domain"/>
    <property type="match status" value="1"/>
</dbReference>
<dbReference type="InterPro" id="IPR023780">
    <property type="entry name" value="Chromo_domain"/>
</dbReference>
<dbReference type="GO" id="GO:0006325">
    <property type="term" value="P:chromatin organization"/>
    <property type="evidence" value="ECO:0007669"/>
    <property type="project" value="UniProtKB-KW"/>
</dbReference>
<dbReference type="PROSITE" id="PS51192">
    <property type="entry name" value="HELICASE_ATP_BIND_1"/>
    <property type="match status" value="1"/>
</dbReference>
<feature type="domain" description="Helicase ATP-binding" evidence="15">
    <location>
        <begin position="830"/>
        <end position="1004"/>
    </location>
</feature>
<dbReference type="Gene3D" id="1.10.10.60">
    <property type="entry name" value="Homeodomain-like"/>
    <property type="match status" value="2"/>
</dbReference>
<dbReference type="FunFam" id="3.40.5.120:FF:000003">
    <property type="entry name" value="chromodomain-helicase-DNA-binding protein 9 isoform X1"/>
    <property type="match status" value="1"/>
</dbReference>
<dbReference type="GeneTree" id="ENSGT00940000155706"/>
<accession>A0A672TWM0</accession>